<reference evidence="1 2" key="1">
    <citation type="journal article" date="2019" name="Sci. Rep.">
        <title>Orb-weaving spider Araneus ventricosus genome elucidates the spidroin gene catalogue.</title>
        <authorList>
            <person name="Kono N."/>
            <person name="Nakamura H."/>
            <person name="Ohtoshi R."/>
            <person name="Moran D.A.P."/>
            <person name="Shinohara A."/>
            <person name="Yoshida Y."/>
            <person name="Fujiwara M."/>
            <person name="Mori M."/>
            <person name="Tomita M."/>
            <person name="Arakawa K."/>
        </authorList>
    </citation>
    <scope>NUCLEOTIDE SEQUENCE [LARGE SCALE GENOMIC DNA]</scope>
</reference>
<dbReference type="EMBL" id="BGPR01135036">
    <property type="protein sequence ID" value="GBN54836.1"/>
    <property type="molecule type" value="Genomic_DNA"/>
</dbReference>
<dbReference type="Proteomes" id="UP000499080">
    <property type="component" value="Unassembled WGS sequence"/>
</dbReference>
<name>A0A4Y2PXJ6_ARAVE</name>
<accession>A0A4Y2PXJ6</accession>
<sequence>MVPFSRGPPANLASTFPTPPAFRSLHCYSALQSYGIGQPRATRRSPDSKRLEGKVAISLSWAVHGFISIAKTVATKVCGGEKRLQTIPNGGIWGFVGVRL</sequence>
<comment type="caution">
    <text evidence="1">The sequence shown here is derived from an EMBL/GenBank/DDBJ whole genome shotgun (WGS) entry which is preliminary data.</text>
</comment>
<evidence type="ECO:0000313" key="2">
    <source>
        <dbReference type="Proteomes" id="UP000499080"/>
    </source>
</evidence>
<evidence type="ECO:0000313" key="1">
    <source>
        <dbReference type="EMBL" id="GBN54836.1"/>
    </source>
</evidence>
<protein>
    <submittedName>
        <fullName evidence="1">Uncharacterized protein</fullName>
    </submittedName>
</protein>
<gene>
    <name evidence="1" type="ORF">AVEN_151866_1</name>
</gene>
<dbReference type="AlphaFoldDB" id="A0A4Y2PXJ6"/>
<keyword evidence="2" id="KW-1185">Reference proteome</keyword>
<organism evidence="1 2">
    <name type="scientific">Araneus ventricosus</name>
    <name type="common">Orbweaver spider</name>
    <name type="synonym">Epeira ventricosa</name>
    <dbReference type="NCBI Taxonomy" id="182803"/>
    <lineage>
        <taxon>Eukaryota</taxon>
        <taxon>Metazoa</taxon>
        <taxon>Ecdysozoa</taxon>
        <taxon>Arthropoda</taxon>
        <taxon>Chelicerata</taxon>
        <taxon>Arachnida</taxon>
        <taxon>Araneae</taxon>
        <taxon>Araneomorphae</taxon>
        <taxon>Entelegynae</taxon>
        <taxon>Araneoidea</taxon>
        <taxon>Araneidae</taxon>
        <taxon>Araneus</taxon>
    </lineage>
</organism>
<proteinExistence type="predicted"/>